<dbReference type="InterPro" id="IPR050660">
    <property type="entry name" value="NEK_Ser/Thr_kinase"/>
</dbReference>
<protein>
    <recommendedName>
        <fullName evidence="1">non-specific serine/threonine protein kinase</fullName>
        <ecNumber evidence="1">2.7.11.1</ecNumber>
    </recommendedName>
</protein>
<evidence type="ECO:0000259" key="7">
    <source>
        <dbReference type="PROSITE" id="PS50011"/>
    </source>
</evidence>
<evidence type="ECO:0000256" key="2">
    <source>
        <dbReference type="ARBA" id="ARBA00022679"/>
    </source>
</evidence>
<keyword evidence="3" id="KW-0547">Nucleotide-binding</keyword>
<evidence type="ECO:0000256" key="4">
    <source>
        <dbReference type="ARBA" id="ARBA00022777"/>
    </source>
</evidence>
<keyword evidence="4" id="KW-0418">Kinase</keyword>
<dbReference type="GO" id="GO:0005524">
    <property type="term" value="F:ATP binding"/>
    <property type="evidence" value="ECO:0007669"/>
    <property type="project" value="UniProtKB-KW"/>
</dbReference>
<dbReference type="PROSITE" id="PS50011">
    <property type="entry name" value="PROTEIN_KINASE_DOM"/>
    <property type="match status" value="1"/>
</dbReference>
<evidence type="ECO:0000256" key="6">
    <source>
        <dbReference type="SAM" id="MobiDB-lite"/>
    </source>
</evidence>
<evidence type="ECO:0000256" key="1">
    <source>
        <dbReference type="ARBA" id="ARBA00012513"/>
    </source>
</evidence>
<comment type="caution">
    <text evidence="8">The sequence shown here is derived from an EMBL/GenBank/DDBJ whole genome shotgun (WGS) entry which is preliminary data.</text>
</comment>
<sequence length="733" mass="88206">MDFQRNYTIYDEYKAEELGYKNKIYRIAPNVSQESQNIQQIALYIQRNQVNEMTFNKYKNLKFLNILQPNKYFCSDYEHYLLYFDFFNHRLNQEKLKNINNSEGYKILLQLALTFAEFQRRNFNWPLNIIEHVYYIEGIVHLSLLEYDFNYFDQPQDSLINFKNFIWRYFIPQFQDLRQYLNVQNFKEIIDYLFEKNGKIHQQSFLDPEYERLLKYLLQVNQMNLIYSGNCIVKTFTKPNVFSYNFPNLTNEIVYKQTKIFGNDIDRQQILKQIDRDIELMELFNNDDNVAVCFTYFRVQNFVFLLSRKFAGTLAQGFKIWPKKQQTVESIRKDVYTIAARAAKSLICLHQKNIIHRDLKPENIFIDNHEISLCQAYVADFDCSKQIQDGYNVEQTKQDSCYTQKYDPPETNQTLKYDIFQFGLIILTVANLGKYIGDDRGPRNLREEEFNNFYSRQAIENSLSSINYAKDFLDILAKSLLRDPNQRPDIQVLYDCLNGLNITNKIKIVKSNTQLFEEPSNVPILNQESDTDQQQNRQRMPTYQQPGQANTNNYSKIKILNGNQKFPSNQPQQQVYTDVNTQLIKSQSQKCIQNNQNQKIDDSNQQSQQFPNQNQQFQQFPNQNPQFQQFPNQNQQFQQFPNQNQQFQQFPNQNQQFQQFPNQNQQFQQYQNQNQQFQQYQNQNQQFQYNSNQILQYQNQNLQFNQQYQNQYQQCQYSRNQNQQLQQNQFQQK</sequence>
<evidence type="ECO:0000256" key="3">
    <source>
        <dbReference type="ARBA" id="ARBA00022741"/>
    </source>
</evidence>
<dbReference type="PANTHER" id="PTHR43671">
    <property type="entry name" value="SERINE/THREONINE-PROTEIN KINASE NEK"/>
    <property type="match status" value="1"/>
</dbReference>
<accession>A0A8S1LPE6</accession>
<evidence type="ECO:0000313" key="8">
    <source>
        <dbReference type="EMBL" id="CAD8070168.1"/>
    </source>
</evidence>
<dbReference type="AlphaFoldDB" id="A0A8S1LPE6"/>
<gene>
    <name evidence="8" type="ORF">PSON_ATCC_30995.1.T0260252</name>
</gene>
<dbReference type="PROSITE" id="PS00108">
    <property type="entry name" value="PROTEIN_KINASE_ST"/>
    <property type="match status" value="1"/>
</dbReference>
<proteinExistence type="predicted"/>
<feature type="domain" description="Protein kinase" evidence="7">
    <location>
        <begin position="220"/>
        <end position="500"/>
    </location>
</feature>
<dbReference type="InterPro" id="IPR000719">
    <property type="entry name" value="Prot_kinase_dom"/>
</dbReference>
<evidence type="ECO:0000313" key="9">
    <source>
        <dbReference type="Proteomes" id="UP000692954"/>
    </source>
</evidence>
<dbReference type="SMART" id="SM00220">
    <property type="entry name" value="S_TKc"/>
    <property type="match status" value="1"/>
</dbReference>
<keyword evidence="9" id="KW-1185">Reference proteome</keyword>
<dbReference type="Proteomes" id="UP000692954">
    <property type="component" value="Unassembled WGS sequence"/>
</dbReference>
<dbReference type="InterPro" id="IPR008271">
    <property type="entry name" value="Ser/Thr_kinase_AS"/>
</dbReference>
<dbReference type="EMBL" id="CAJJDN010000026">
    <property type="protein sequence ID" value="CAD8070168.1"/>
    <property type="molecule type" value="Genomic_DNA"/>
</dbReference>
<keyword evidence="5" id="KW-0067">ATP-binding</keyword>
<dbReference type="Pfam" id="PF00069">
    <property type="entry name" value="Pkinase"/>
    <property type="match status" value="1"/>
</dbReference>
<evidence type="ECO:0000256" key="5">
    <source>
        <dbReference type="ARBA" id="ARBA00022840"/>
    </source>
</evidence>
<dbReference type="EC" id="2.7.11.1" evidence="1"/>
<dbReference type="GO" id="GO:0004674">
    <property type="term" value="F:protein serine/threonine kinase activity"/>
    <property type="evidence" value="ECO:0007669"/>
    <property type="project" value="UniProtKB-EC"/>
</dbReference>
<name>A0A8S1LPE6_9CILI</name>
<feature type="compositionally biased region" description="Polar residues" evidence="6">
    <location>
        <begin position="523"/>
        <end position="550"/>
    </location>
</feature>
<organism evidence="8 9">
    <name type="scientific">Paramecium sonneborni</name>
    <dbReference type="NCBI Taxonomy" id="65129"/>
    <lineage>
        <taxon>Eukaryota</taxon>
        <taxon>Sar</taxon>
        <taxon>Alveolata</taxon>
        <taxon>Ciliophora</taxon>
        <taxon>Intramacronucleata</taxon>
        <taxon>Oligohymenophorea</taxon>
        <taxon>Peniculida</taxon>
        <taxon>Parameciidae</taxon>
        <taxon>Paramecium</taxon>
    </lineage>
</organism>
<dbReference type="PANTHER" id="PTHR43671:SF13">
    <property type="entry name" value="SERINE_THREONINE-PROTEIN KINASE NEK2"/>
    <property type="match status" value="1"/>
</dbReference>
<keyword evidence="2" id="KW-0808">Transferase</keyword>
<feature type="region of interest" description="Disordered" evidence="6">
    <location>
        <begin position="520"/>
        <end position="550"/>
    </location>
</feature>
<reference evidence="8" key="1">
    <citation type="submission" date="2021-01" db="EMBL/GenBank/DDBJ databases">
        <authorList>
            <consortium name="Genoscope - CEA"/>
            <person name="William W."/>
        </authorList>
    </citation>
    <scope>NUCLEOTIDE SEQUENCE</scope>
</reference>
<dbReference type="OrthoDB" id="311802at2759"/>